<name>A0ACC6NZ55_9BURK</name>
<gene>
    <name evidence="1" type="ORF">RV045_02275</name>
</gene>
<reference evidence="1" key="1">
    <citation type="submission" date="2023-10" db="EMBL/GenBank/DDBJ databases">
        <title>Amphibacter perezi, gen. nov., sp. nov. a novel taxa of the family Comamonadaceae, class Betaproteobacteria isolated from the skin microbiota of Pelophylax perezi from different populations.</title>
        <authorList>
            <person name="Costa S."/>
            <person name="Proenca D.N."/>
            <person name="Lopes I."/>
            <person name="Morais P.V."/>
        </authorList>
    </citation>
    <scope>NUCLEOTIDE SEQUENCE</scope>
    <source>
        <strain evidence="1">SL12-8</strain>
    </source>
</reference>
<proteinExistence type="predicted"/>
<accession>A0ACC6NZ55</accession>
<comment type="caution">
    <text evidence="1">The sequence shown here is derived from an EMBL/GenBank/DDBJ whole genome shotgun (WGS) entry which is preliminary data.</text>
</comment>
<dbReference type="EMBL" id="JAWDIE010000003">
    <property type="protein sequence ID" value="MEJ7137256.1"/>
    <property type="molecule type" value="Genomic_DNA"/>
</dbReference>
<evidence type="ECO:0000313" key="2">
    <source>
        <dbReference type="Proteomes" id="UP001364695"/>
    </source>
</evidence>
<keyword evidence="2" id="KW-1185">Reference proteome</keyword>
<evidence type="ECO:0000313" key="1">
    <source>
        <dbReference type="EMBL" id="MEJ7137256.1"/>
    </source>
</evidence>
<sequence length="139" mass="14976">MQFRRRPPDEPEINLIPFIDVLLVILIFLATTTSYSKFTQMQVSLPTANTEQLENKPQEITVMISADGQFRVAGQAVDGRNPDLLAQALAAAAQGKNQALVVLAADASVPHQLVMNALEAARQAGLPRLTFAAQKPAGL</sequence>
<dbReference type="Proteomes" id="UP001364695">
    <property type="component" value="Unassembled WGS sequence"/>
</dbReference>
<protein>
    <submittedName>
        <fullName evidence="1">Biopolymer transporter ExbD</fullName>
    </submittedName>
</protein>
<organism evidence="1 2">
    <name type="scientific">Amphibiibacter pelophylacis</name>
    <dbReference type="NCBI Taxonomy" id="1799477"/>
    <lineage>
        <taxon>Bacteria</taxon>
        <taxon>Pseudomonadati</taxon>
        <taxon>Pseudomonadota</taxon>
        <taxon>Betaproteobacteria</taxon>
        <taxon>Burkholderiales</taxon>
        <taxon>Sphaerotilaceae</taxon>
        <taxon>Amphibiibacter</taxon>
    </lineage>
</organism>